<gene>
    <name evidence="1" type="ORF">NPIL_617151</name>
</gene>
<evidence type="ECO:0000313" key="1">
    <source>
        <dbReference type="EMBL" id="GFT49288.1"/>
    </source>
</evidence>
<comment type="caution">
    <text evidence="1">The sequence shown here is derived from an EMBL/GenBank/DDBJ whole genome shotgun (WGS) entry which is preliminary data.</text>
</comment>
<organism evidence="1 2">
    <name type="scientific">Nephila pilipes</name>
    <name type="common">Giant wood spider</name>
    <name type="synonym">Nephila maculata</name>
    <dbReference type="NCBI Taxonomy" id="299642"/>
    <lineage>
        <taxon>Eukaryota</taxon>
        <taxon>Metazoa</taxon>
        <taxon>Ecdysozoa</taxon>
        <taxon>Arthropoda</taxon>
        <taxon>Chelicerata</taxon>
        <taxon>Arachnida</taxon>
        <taxon>Araneae</taxon>
        <taxon>Araneomorphae</taxon>
        <taxon>Entelegynae</taxon>
        <taxon>Araneoidea</taxon>
        <taxon>Nephilidae</taxon>
        <taxon>Nephila</taxon>
    </lineage>
</organism>
<accession>A0A8X6P619</accession>
<protein>
    <submittedName>
        <fullName evidence="1">Uncharacterized protein</fullName>
    </submittedName>
</protein>
<dbReference type="EMBL" id="BMAW01016494">
    <property type="protein sequence ID" value="GFT49288.1"/>
    <property type="molecule type" value="Genomic_DNA"/>
</dbReference>
<dbReference type="Proteomes" id="UP000887013">
    <property type="component" value="Unassembled WGS sequence"/>
</dbReference>
<name>A0A8X6P619_NEPPI</name>
<reference evidence="1" key="1">
    <citation type="submission" date="2020-08" db="EMBL/GenBank/DDBJ databases">
        <title>Multicomponent nature underlies the extraordinary mechanical properties of spider dragline silk.</title>
        <authorList>
            <person name="Kono N."/>
            <person name="Nakamura H."/>
            <person name="Mori M."/>
            <person name="Yoshida Y."/>
            <person name="Ohtoshi R."/>
            <person name="Malay A.D."/>
            <person name="Moran D.A.P."/>
            <person name="Tomita M."/>
            <person name="Numata K."/>
            <person name="Arakawa K."/>
        </authorList>
    </citation>
    <scope>NUCLEOTIDE SEQUENCE</scope>
</reference>
<keyword evidence="2" id="KW-1185">Reference proteome</keyword>
<sequence length="155" mass="17435">MRFISFWIQVIQRVILVHISNLKDGNVIIAGSEVGPSASEVFTCLDTAPKWISFSMTISSYLPSRDFVIRLSVAKIHDYGSQHKIILDGVVPDSTCRILLLDWRVFVSLHVISNAERSSSFSVLVRQKVVKTRRVKLGISFISFLLSQARGPPYN</sequence>
<dbReference type="AlphaFoldDB" id="A0A8X6P619"/>
<proteinExistence type="predicted"/>
<evidence type="ECO:0000313" key="2">
    <source>
        <dbReference type="Proteomes" id="UP000887013"/>
    </source>
</evidence>